<organism evidence="2 3">
    <name type="scientific">Marichromatium gracile</name>
    <name type="common">Chromatium gracile</name>
    <dbReference type="NCBI Taxonomy" id="1048"/>
    <lineage>
        <taxon>Bacteria</taxon>
        <taxon>Pseudomonadati</taxon>
        <taxon>Pseudomonadota</taxon>
        <taxon>Gammaproteobacteria</taxon>
        <taxon>Chromatiales</taxon>
        <taxon>Chromatiaceae</taxon>
        <taxon>Marichromatium</taxon>
    </lineage>
</organism>
<dbReference type="InterPro" id="IPR010239">
    <property type="entry name" value="CHP02001"/>
</dbReference>
<evidence type="ECO:0000313" key="3">
    <source>
        <dbReference type="Proteomes" id="UP000295247"/>
    </source>
</evidence>
<evidence type="ECO:0000256" key="1">
    <source>
        <dbReference type="SAM" id="SignalP"/>
    </source>
</evidence>
<gene>
    <name evidence="2" type="ORF">EDC29_101188</name>
</gene>
<dbReference type="RefSeq" id="WP_132228191.1">
    <property type="nucleotide sequence ID" value="NZ_NRRH01000002.1"/>
</dbReference>
<feature type="signal peptide" evidence="1">
    <location>
        <begin position="1"/>
        <end position="27"/>
    </location>
</feature>
<proteinExistence type="predicted"/>
<accession>A0A4R4AK33</accession>
<sequence>MQQARIGAILTATALSAAFMPWQGASAEGPHSVSANIGVVSNYIWRGQSQTDDQAAVQGGLDYAHESGFYAGTWASNVDFGDNTSYELDAYLGFAGNITDELGYDLGAVYYAYPDGRDSDFAELAASLSYRWLTAGIAYTVYGQADGAPGVNNDEALYIQGDLYYHASLDFTLPFDLGLTVYGGYTDFEYNDGGNDYAHWGASISREAGDFGTFSLNYDQVGRDTYDDDPKVWVGWNKEF</sequence>
<name>A0A4R4AK33_MARGR</name>
<evidence type="ECO:0000313" key="2">
    <source>
        <dbReference type="EMBL" id="TCW39772.1"/>
    </source>
</evidence>
<dbReference type="NCBIfam" id="TIGR02001">
    <property type="entry name" value="gcw_chp"/>
    <property type="match status" value="1"/>
</dbReference>
<comment type="caution">
    <text evidence="2">The sequence shown here is derived from an EMBL/GenBank/DDBJ whole genome shotgun (WGS) entry which is preliminary data.</text>
</comment>
<dbReference type="AlphaFoldDB" id="A0A4R4AK33"/>
<reference evidence="2 3" key="1">
    <citation type="submission" date="2019-03" db="EMBL/GenBank/DDBJ databases">
        <title>Genomic Encyclopedia of Type Strains, Phase IV (KMG-IV): sequencing the most valuable type-strain genomes for metagenomic binning, comparative biology and taxonomic classification.</title>
        <authorList>
            <person name="Goeker M."/>
        </authorList>
    </citation>
    <scope>NUCLEOTIDE SEQUENCE [LARGE SCALE GENOMIC DNA]</scope>
    <source>
        <strain evidence="2 3">DSM 203</strain>
    </source>
</reference>
<dbReference type="Proteomes" id="UP000295247">
    <property type="component" value="Unassembled WGS sequence"/>
</dbReference>
<keyword evidence="1" id="KW-0732">Signal</keyword>
<dbReference type="EMBL" id="SMDC01000001">
    <property type="protein sequence ID" value="TCW39772.1"/>
    <property type="molecule type" value="Genomic_DNA"/>
</dbReference>
<protein>
    <submittedName>
        <fullName evidence="2">Uncharacterized protein (TIGR02001 family)</fullName>
    </submittedName>
</protein>
<dbReference type="Pfam" id="PF09694">
    <property type="entry name" value="Gcw_chp"/>
    <property type="match status" value="1"/>
</dbReference>
<feature type="chain" id="PRO_5020551448" evidence="1">
    <location>
        <begin position="28"/>
        <end position="240"/>
    </location>
</feature>